<feature type="domain" description="Integrase catalytic" evidence="1">
    <location>
        <begin position="88"/>
        <end position="121"/>
    </location>
</feature>
<evidence type="ECO:0000313" key="3">
    <source>
        <dbReference type="Proteomes" id="UP000008311"/>
    </source>
</evidence>
<name>B9TEV1_RICCO</name>
<dbReference type="AlphaFoldDB" id="B9TEV1"/>
<dbReference type="Pfam" id="PF13683">
    <property type="entry name" value="rve_3"/>
    <property type="match status" value="1"/>
</dbReference>
<proteinExistence type="predicted"/>
<accession>B9TEV1</accession>
<gene>
    <name evidence="2" type="ORF">RCOM_1824810</name>
</gene>
<dbReference type="InterPro" id="IPR001584">
    <property type="entry name" value="Integrase_cat-core"/>
</dbReference>
<dbReference type="InterPro" id="IPR012337">
    <property type="entry name" value="RNaseH-like_sf"/>
</dbReference>
<reference evidence="3" key="1">
    <citation type="journal article" date="2010" name="Nat. Biotechnol.">
        <title>Draft genome sequence of the oilseed species Ricinus communis.</title>
        <authorList>
            <person name="Chan A.P."/>
            <person name="Crabtree J."/>
            <person name="Zhao Q."/>
            <person name="Lorenzi H."/>
            <person name="Orvis J."/>
            <person name="Puiu D."/>
            <person name="Melake-Berhan A."/>
            <person name="Jones K.M."/>
            <person name="Redman J."/>
            <person name="Chen G."/>
            <person name="Cahoon E.B."/>
            <person name="Gedil M."/>
            <person name="Stanke M."/>
            <person name="Haas B.J."/>
            <person name="Wortman J.R."/>
            <person name="Fraser-Liggett C.M."/>
            <person name="Ravel J."/>
            <person name="Rabinowicz P.D."/>
        </authorList>
    </citation>
    <scope>NUCLEOTIDE SEQUENCE [LARGE SCALE GENOMIC DNA]</scope>
    <source>
        <strain evidence="3">cv. Hale</strain>
    </source>
</reference>
<keyword evidence="3" id="KW-1185">Reference proteome</keyword>
<dbReference type="Proteomes" id="UP000008311">
    <property type="component" value="Unassembled WGS sequence"/>
</dbReference>
<protein>
    <recommendedName>
        <fullName evidence="1">Integrase catalytic domain-containing protein</fullName>
    </recommendedName>
</protein>
<dbReference type="EMBL" id="EQ979304">
    <property type="protein sequence ID" value="EEF25611.1"/>
    <property type="molecule type" value="Genomic_DNA"/>
</dbReference>
<feature type="non-terminal residue" evidence="2">
    <location>
        <position position="1"/>
    </location>
</feature>
<sequence>SRSPGSGIGRTCVVADAAQEFGRGPWATPAGAALGQWQCDEGCDDDRHGRKAERGGFVPSTACVQRRSVTPRRCSARASTGKSMCVKRTFASLSDARAWTKQFVRWYNYGHRHSGLKFVTPAQRHNGVANAVLAQREIVYAQGKGSTPLAPLDSQLGIEGRGLAQSGACAPSRIAVA</sequence>
<evidence type="ECO:0000313" key="2">
    <source>
        <dbReference type="EMBL" id="EEF25611.1"/>
    </source>
</evidence>
<evidence type="ECO:0000259" key="1">
    <source>
        <dbReference type="Pfam" id="PF13683"/>
    </source>
</evidence>
<organism evidence="2 3">
    <name type="scientific">Ricinus communis</name>
    <name type="common">Castor bean</name>
    <dbReference type="NCBI Taxonomy" id="3988"/>
    <lineage>
        <taxon>Eukaryota</taxon>
        <taxon>Viridiplantae</taxon>
        <taxon>Streptophyta</taxon>
        <taxon>Embryophyta</taxon>
        <taxon>Tracheophyta</taxon>
        <taxon>Spermatophyta</taxon>
        <taxon>Magnoliopsida</taxon>
        <taxon>eudicotyledons</taxon>
        <taxon>Gunneridae</taxon>
        <taxon>Pentapetalae</taxon>
        <taxon>rosids</taxon>
        <taxon>fabids</taxon>
        <taxon>Malpighiales</taxon>
        <taxon>Euphorbiaceae</taxon>
        <taxon>Acalyphoideae</taxon>
        <taxon>Acalypheae</taxon>
        <taxon>Ricinus</taxon>
    </lineage>
</organism>
<dbReference type="InParanoid" id="B9TEV1"/>
<dbReference type="GO" id="GO:0015074">
    <property type="term" value="P:DNA integration"/>
    <property type="evidence" value="ECO:0007669"/>
    <property type="project" value="InterPro"/>
</dbReference>
<dbReference type="SUPFAM" id="SSF53098">
    <property type="entry name" value="Ribonuclease H-like"/>
    <property type="match status" value="1"/>
</dbReference>